<reference evidence="1" key="1">
    <citation type="submission" date="2020-03" db="EMBL/GenBank/DDBJ databases">
        <title>The deep terrestrial virosphere.</title>
        <authorList>
            <person name="Holmfeldt K."/>
            <person name="Nilsson E."/>
            <person name="Simone D."/>
            <person name="Lopez-Fernandez M."/>
            <person name="Wu X."/>
            <person name="de Brujin I."/>
            <person name="Lundin D."/>
            <person name="Andersson A."/>
            <person name="Bertilsson S."/>
            <person name="Dopson M."/>
        </authorList>
    </citation>
    <scope>NUCLEOTIDE SEQUENCE</scope>
    <source>
        <strain evidence="1">MM415B05603</strain>
    </source>
</reference>
<protein>
    <submittedName>
        <fullName evidence="1">Putative Erf family protein</fullName>
    </submittedName>
</protein>
<dbReference type="InterPro" id="IPR007499">
    <property type="entry name" value="ERF_bacteria_virus"/>
</dbReference>
<accession>A0A6M3LIM0</accession>
<organism evidence="1">
    <name type="scientific">viral metagenome</name>
    <dbReference type="NCBI Taxonomy" id="1070528"/>
    <lineage>
        <taxon>unclassified sequences</taxon>
        <taxon>metagenomes</taxon>
        <taxon>organismal metagenomes</taxon>
    </lineage>
</organism>
<dbReference type="Pfam" id="PF04404">
    <property type="entry name" value="ERF"/>
    <property type="match status" value="1"/>
</dbReference>
<dbReference type="EMBL" id="MT143290">
    <property type="protein sequence ID" value="QJA95157.1"/>
    <property type="molecule type" value="Genomic_DNA"/>
</dbReference>
<proteinExistence type="predicted"/>
<dbReference type="AlphaFoldDB" id="A0A6M3LIM0"/>
<sequence length="198" mass="21953">MEGMIYKQIAAIAKEVGAITKSKKNAQQGFMYRGIDDVYFALQPLLAQHEVFTVPEVLEDRVEERTSKSGGNLIYRVLKIRYTFYASDGSSIPSVVIGEGMDSGDKAANKAMAVAHKYALLQTFCVPTEQVDPDAESHEVGPNYINEDQLIEIQNLLKETNANVKKFLAYLKVESVEKIPVTKYNLALSSLMAKKAKA</sequence>
<name>A0A6M3LIM0_9ZZZZ</name>
<gene>
    <name evidence="1" type="ORF">MM415B05603_0009</name>
</gene>
<evidence type="ECO:0000313" key="1">
    <source>
        <dbReference type="EMBL" id="QJA95157.1"/>
    </source>
</evidence>